<dbReference type="Pfam" id="PF11706">
    <property type="entry name" value="zf-CGNR"/>
    <property type="match status" value="1"/>
</dbReference>
<sequence length="181" mass="19576">MDLVGNAVCLDFVNTVDKRPSPDRDDLTTAGGLVAWAEAAGLGPRLTAGADERLADAVALREAVHRVFAAVADEHEPPQDDLDAVFAWYARAVLAATPRREGTHYTLTWPRPSTADEILGAVAASAVRLLVEGPLDRVGACPSCGWLFFDTSRNGTRRWCSMATCGSRSKARRYFAGHRNH</sequence>
<feature type="domain" description="Zinc finger CGNR" evidence="1">
    <location>
        <begin position="137"/>
        <end position="175"/>
    </location>
</feature>
<keyword evidence="3" id="KW-1185">Reference proteome</keyword>
<dbReference type="PANTHER" id="PTHR35525">
    <property type="entry name" value="BLL6575 PROTEIN"/>
    <property type="match status" value="1"/>
</dbReference>
<evidence type="ECO:0000313" key="3">
    <source>
        <dbReference type="Proteomes" id="UP001596512"/>
    </source>
</evidence>
<dbReference type="PANTHER" id="PTHR35525:SF3">
    <property type="entry name" value="BLL6575 PROTEIN"/>
    <property type="match status" value="1"/>
</dbReference>
<dbReference type="EMBL" id="JBHTEY010000004">
    <property type="protein sequence ID" value="MFC7615658.1"/>
    <property type="molecule type" value="Genomic_DNA"/>
</dbReference>
<evidence type="ECO:0000313" key="2">
    <source>
        <dbReference type="EMBL" id="MFC7615658.1"/>
    </source>
</evidence>
<organism evidence="2 3">
    <name type="scientific">Actinokineospora soli</name>
    <dbReference type="NCBI Taxonomy" id="1048753"/>
    <lineage>
        <taxon>Bacteria</taxon>
        <taxon>Bacillati</taxon>
        <taxon>Actinomycetota</taxon>
        <taxon>Actinomycetes</taxon>
        <taxon>Pseudonocardiales</taxon>
        <taxon>Pseudonocardiaceae</taxon>
        <taxon>Actinokineospora</taxon>
    </lineage>
</organism>
<protein>
    <submittedName>
        <fullName evidence="2">CGNR zinc finger domain-containing protein</fullName>
    </submittedName>
</protein>
<dbReference type="SUPFAM" id="SSF160904">
    <property type="entry name" value="Jann2411-like"/>
    <property type="match status" value="1"/>
</dbReference>
<dbReference type="Gene3D" id="1.10.3300.10">
    <property type="entry name" value="Jann2411-like domain"/>
    <property type="match status" value="1"/>
</dbReference>
<accession>A0ABW2TS95</accession>
<gene>
    <name evidence="2" type="ORF">ACFQV2_21335</name>
</gene>
<dbReference type="InterPro" id="IPR023286">
    <property type="entry name" value="ABATE_dom_sf"/>
</dbReference>
<reference evidence="3" key="1">
    <citation type="journal article" date="2019" name="Int. J. Syst. Evol. Microbiol.">
        <title>The Global Catalogue of Microorganisms (GCM) 10K type strain sequencing project: providing services to taxonomists for standard genome sequencing and annotation.</title>
        <authorList>
            <consortium name="The Broad Institute Genomics Platform"/>
            <consortium name="The Broad Institute Genome Sequencing Center for Infectious Disease"/>
            <person name="Wu L."/>
            <person name="Ma J."/>
        </authorList>
    </citation>
    <scope>NUCLEOTIDE SEQUENCE [LARGE SCALE GENOMIC DNA]</scope>
    <source>
        <strain evidence="3">JCM 17695</strain>
    </source>
</reference>
<proteinExistence type="predicted"/>
<comment type="caution">
    <text evidence="2">The sequence shown here is derived from an EMBL/GenBank/DDBJ whole genome shotgun (WGS) entry which is preliminary data.</text>
</comment>
<name>A0ABW2TS95_9PSEU</name>
<dbReference type="Proteomes" id="UP001596512">
    <property type="component" value="Unassembled WGS sequence"/>
</dbReference>
<evidence type="ECO:0000259" key="1">
    <source>
        <dbReference type="Pfam" id="PF11706"/>
    </source>
</evidence>
<dbReference type="InterPro" id="IPR021005">
    <property type="entry name" value="Znf_CGNR"/>
</dbReference>
<dbReference type="Pfam" id="PF07336">
    <property type="entry name" value="ABATE"/>
    <property type="match status" value="1"/>
</dbReference>
<dbReference type="InterPro" id="IPR010852">
    <property type="entry name" value="ABATE"/>
</dbReference>